<dbReference type="EMBL" id="FMBA01000033">
    <property type="protein sequence ID" value="SCC15817.1"/>
    <property type="molecule type" value="Genomic_DNA"/>
</dbReference>
<dbReference type="RefSeq" id="WP_141683121.1">
    <property type="nucleotide sequence ID" value="NZ_FMBA01000033.1"/>
</dbReference>
<evidence type="ECO:0000256" key="1">
    <source>
        <dbReference type="SAM" id="Phobius"/>
    </source>
</evidence>
<dbReference type="AlphaFoldDB" id="A0A1C4C9J8"/>
<reference evidence="3" key="1">
    <citation type="submission" date="2016-08" db="EMBL/GenBank/DDBJ databases">
        <authorList>
            <person name="Varghese N."/>
            <person name="Submissions Spin"/>
        </authorList>
    </citation>
    <scope>NUCLEOTIDE SEQUENCE [LARGE SCALE GENOMIC DNA]</scope>
    <source>
        <strain evidence="3">R-53144</strain>
    </source>
</reference>
<sequence>MTSNILTIKCPQCGSIKHSSLGNEKYQCEGCGAVYFVDKNDVHVFHHQQSEPKKTIQSKNNTINIVVIVCASIFCTVIFGVIAVLQVLGSEGFFESKPVAYSAKSTSDKNRTNPPATVNKEKWTHKNIDIFVYKDTPYLIMKSKLKISKDDPFSRREEQHFIKIYDTQANQFVGQFELPIDEKSHFSEPIPYELRKWDNDDFLLLIDKQKLYRLNKHNKTFEYVNDTMFAKQPEFSQGLAEIKFVSKEWGDGLYVYTNKGKHFYFYPNIDKLYKDDEFYKARTGATPLPANFSVRTAFSFSTISNDYPDENCRLIQYEYQYLPGYPREEAWFKWSNFYYTKQNQAIVIINSDTPYEKVLLEPWLKKASRTLKYRDFTPDRVYFFPKLLDDNGDSLLIAFSTSPVKKDNYVIQLLDTKDADIRWSYNFPLTFNSVKAKILNDRIILMTADKLIQLNHDGKQDFILDTKSLDSNKE</sequence>
<feature type="transmembrane region" description="Helical" evidence="1">
    <location>
        <begin position="63"/>
        <end position="88"/>
    </location>
</feature>
<evidence type="ECO:0000313" key="2">
    <source>
        <dbReference type="EMBL" id="SCC15817.1"/>
    </source>
</evidence>
<keyword evidence="1" id="KW-0812">Transmembrane</keyword>
<name>A0A1C4C9J8_9GAMM</name>
<evidence type="ECO:0000313" key="3">
    <source>
        <dbReference type="Proteomes" id="UP000199698"/>
    </source>
</evidence>
<dbReference type="Proteomes" id="UP000199698">
    <property type="component" value="Unassembled WGS sequence"/>
</dbReference>
<keyword evidence="1" id="KW-0472">Membrane</keyword>
<accession>A0A1C4C9J8</accession>
<keyword evidence="3" id="KW-1185">Reference proteome</keyword>
<proteinExistence type="predicted"/>
<dbReference type="OrthoDB" id="7063564at2"/>
<organism evidence="2 3">
    <name type="scientific">Gilliamella intestini</name>
    <dbReference type="NCBI Taxonomy" id="1798183"/>
    <lineage>
        <taxon>Bacteria</taxon>
        <taxon>Pseudomonadati</taxon>
        <taxon>Pseudomonadota</taxon>
        <taxon>Gammaproteobacteria</taxon>
        <taxon>Orbales</taxon>
        <taxon>Orbaceae</taxon>
        <taxon>Gilliamella</taxon>
    </lineage>
</organism>
<dbReference type="STRING" id="1798183.GA0061080_10338"/>
<protein>
    <submittedName>
        <fullName evidence="2">Uncharacterized protein</fullName>
    </submittedName>
</protein>
<keyword evidence="1" id="KW-1133">Transmembrane helix</keyword>
<gene>
    <name evidence="2" type="ORF">GA0061080_10338</name>
</gene>